<feature type="compositionally biased region" description="Polar residues" evidence="6">
    <location>
        <begin position="736"/>
        <end position="747"/>
    </location>
</feature>
<organism evidence="7 10">
    <name type="scientific">Eublepharis macularius</name>
    <name type="common">Leopard gecko</name>
    <name type="synonym">Cyrtodactylus macularius</name>
    <dbReference type="NCBI Taxonomy" id="481883"/>
    <lineage>
        <taxon>Eukaryota</taxon>
        <taxon>Metazoa</taxon>
        <taxon>Chordata</taxon>
        <taxon>Craniata</taxon>
        <taxon>Vertebrata</taxon>
        <taxon>Euteleostomi</taxon>
        <taxon>Lepidosauria</taxon>
        <taxon>Squamata</taxon>
        <taxon>Bifurcata</taxon>
        <taxon>Gekkota</taxon>
        <taxon>Eublepharidae</taxon>
        <taxon>Eublepharinae</taxon>
        <taxon>Eublepharis</taxon>
    </lineage>
</organism>
<dbReference type="InterPro" id="IPR051293">
    <property type="entry name" value="MTUS1/CCDC69"/>
</dbReference>
<comment type="similarity">
    <text evidence="2">Belongs to the MTUS1 family.</text>
</comment>
<reference evidence="8 9" key="1">
    <citation type="submission" date="2025-04" db="UniProtKB">
        <authorList>
            <consortium name="RefSeq"/>
        </authorList>
    </citation>
    <scope>IDENTIFICATION</scope>
    <source>
        <tissue evidence="8 9">Blood</tissue>
    </source>
</reference>
<keyword evidence="4" id="KW-0539">Nucleus</keyword>
<dbReference type="GO" id="GO:0005737">
    <property type="term" value="C:cytoplasm"/>
    <property type="evidence" value="ECO:0007669"/>
    <property type="project" value="TreeGrafter"/>
</dbReference>
<feature type="compositionally biased region" description="Basic and acidic residues" evidence="6">
    <location>
        <begin position="521"/>
        <end position="530"/>
    </location>
</feature>
<dbReference type="GO" id="GO:0010758">
    <property type="term" value="P:regulation of macrophage chemotaxis"/>
    <property type="evidence" value="ECO:0007669"/>
    <property type="project" value="TreeGrafter"/>
</dbReference>
<evidence type="ECO:0000313" key="7">
    <source>
        <dbReference type="Proteomes" id="UP001190640"/>
    </source>
</evidence>
<keyword evidence="3 5" id="KW-0175">Coiled coil</keyword>
<feature type="compositionally biased region" description="Low complexity" evidence="6">
    <location>
        <begin position="493"/>
        <end position="515"/>
    </location>
</feature>
<dbReference type="Proteomes" id="UP001190640">
    <property type="component" value="Chromosome 10"/>
</dbReference>
<feature type="region of interest" description="Disordered" evidence="6">
    <location>
        <begin position="732"/>
        <end position="783"/>
    </location>
</feature>
<dbReference type="GeneID" id="129336545"/>
<proteinExistence type="inferred from homology"/>
<dbReference type="RefSeq" id="XP_054845663.1">
    <property type="nucleotide sequence ID" value="XM_054989688.1"/>
</dbReference>
<dbReference type="RefSeq" id="XP_054845664.1">
    <property type="nucleotide sequence ID" value="XM_054989689.1"/>
</dbReference>
<evidence type="ECO:0000256" key="4">
    <source>
        <dbReference type="ARBA" id="ARBA00023242"/>
    </source>
</evidence>
<evidence type="ECO:0000256" key="3">
    <source>
        <dbReference type="ARBA" id="ARBA00023054"/>
    </source>
</evidence>
<gene>
    <name evidence="8 9 10 11" type="primary">MTUS1</name>
</gene>
<evidence type="ECO:0000256" key="5">
    <source>
        <dbReference type="SAM" id="Coils"/>
    </source>
</evidence>
<feature type="compositionally biased region" description="Polar residues" evidence="6">
    <location>
        <begin position="865"/>
        <end position="876"/>
    </location>
</feature>
<evidence type="ECO:0000313" key="11">
    <source>
        <dbReference type="RefSeq" id="XP_054845664.1"/>
    </source>
</evidence>
<feature type="compositionally biased region" description="Polar residues" evidence="6">
    <location>
        <begin position="886"/>
        <end position="899"/>
    </location>
</feature>
<dbReference type="RefSeq" id="XP_054845661.1">
    <property type="nucleotide sequence ID" value="XM_054989686.1"/>
</dbReference>
<feature type="coiled-coil region" evidence="5">
    <location>
        <begin position="972"/>
        <end position="1058"/>
    </location>
</feature>
<protein>
    <submittedName>
        <fullName evidence="8 9">Microtubule-associated tumor suppressor 1 isoform X1</fullName>
    </submittedName>
</protein>
<dbReference type="PANTHER" id="PTHR24200:SF7">
    <property type="entry name" value="MICROTUBULE-ASSOCIATED TUMOR SUPPRESSOR 1"/>
    <property type="match status" value="1"/>
</dbReference>
<evidence type="ECO:0000313" key="8">
    <source>
        <dbReference type="RefSeq" id="XP_054845661.1"/>
    </source>
</evidence>
<evidence type="ECO:0000256" key="2">
    <source>
        <dbReference type="ARBA" id="ARBA00007585"/>
    </source>
</evidence>
<feature type="coiled-coil region" evidence="5">
    <location>
        <begin position="1082"/>
        <end position="1213"/>
    </location>
</feature>
<keyword evidence="7" id="KW-1185">Reference proteome</keyword>
<evidence type="ECO:0000256" key="1">
    <source>
        <dbReference type="ARBA" id="ARBA00004123"/>
    </source>
</evidence>
<evidence type="ECO:0000313" key="9">
    <source>
        <dbReference type="RefSeq" id="XP_054845662.1"/>
    </source>
</evidence>
<feature type="region of interest" description="Disordered" evidence="6">
    <location>
        <begin position="802"/>
        <end position="902"/>
    </location>
</feature>
<dbReference type="KEGG" id="emc:129336545"/>
<dbReference type="CTD" id="57509"/>
<evidence type="ECO:0000313" key="10">
    <source>
        <dbReference type="RefSeq" id="XP_054845663.1"/>
    </source>
</evidence>
<dbReference type="RefSeq" id="XP_054845662.1">
    <property type="nucleotide sequence ID" value="XM_054989687.1"/>
</dbReference>
<feature type="compositionally biased region" description="Polar residues" evidence="6">
    <location>
        <begin position="1264"/>
        <end position="1279"/>
    </location>
</feature>
<feature type="region of interest" description="Disordered" evidence="6">
    <location>
        <begin position="485"/>
        <end position="531"/>
    </location>
</feature>
<evidence type="ECO:0000256" key="6">
    <source>
        <dbReference type="SAM" id="MobiDB-lite"/>
    </source>
</evidence>
<dbReference type="GO" id="GO:0005634">
    <property type="term" value="C:nucleus"/>
    <property type="evidence" value="ECO:0007669"/>
    <property type="project" value="UniProtKB-SubCell"/>
</dbReference>
<dbReference type="AlphaFoldDB" id="A0AA97JW61"/>
<accession>A0AA97JW61</accession>
<sequence length="1279" mass="141830">MNVEKMEEKGLHPPLIIRDENGNKCMCNTSASPSLNGSTASQYRKAEHEDYIELQDTNEVIKRSDQPYAEAGDLQKVASDYMWMGTRDLEAIRTPAAKKPSYMHALRQNFREPTSLLKDGFAMENVQNLSTKESVPYCQADLTHFAAVEFCKSTAIENELDSSPTEQEGASSSESFITVINLESKCNDDGSASQIFTSLEEMHVKDSFTNSTSSPKLNMTSVNQGRGVPLANALSITGGDVTNYIDLVSQDREWHENQGKQDAELVDPCSRGSPALEPSHLYKSEPKRYMHSTPENDGGNSWTARYGQDGAVNGSCPLAIQSFDEHLIKEFYKDGEILTQGPNVLENNQAFLEGYAQESETIQNGIPKLRTAALPEPNCQATFVVFSPTACDSSKNATFAVFAVPDEEGGGISKAEKNNHMVKECTRRISFRSNSERSPVKPVTRAPLAATITKARKAEIVSFPKPNFKNIKPKVVSRPIPQSKESAVIKAAQRSPQLSTTSSSSPSSPRQVSSSITGLRKKMDLDRGTKAETPMNKTYKQHVNKHLPSQAVHAATHSENTSHKVPKKPVLKQIMEQVDKVRCPNSTFLSVPASGAVICTPNTGGTLDDKMEFAEACVQPGALSICPVSQEEQQNDCLGVPAEKSAQDAVIEGVGLVPFPLASSPKVEATQLQNLSKDIPATLRRSIRDSQKIFCSRRGSESKNAHSAKVSSPQRAGLSLNSGAEVFSPKGRLMSARSSPGSWNSSAKLIPKSKVPVKGPGFRRTASISSVSSTQSDQSTCSNNSTSATIIIKNGEWPSKPACQNGTAVKPVPRPRAYSLKNTPKGTKSKFGLVSPCVPKSTGALPPGRRTSDSKGSQRLGPLGQNGTQSIFSAFTSVDKAKQRSPKNSCIQTRSSTEVHATETKTHELTQYKRKCEHQSGIIQQLKKCLTSSNQKFEALTLVIQHFQSEREETIKRQKELSLELIHLRGELGTASTACEKLEKDRNELQAAYEGFVQKLNQQHQSDLSELEERLKQFYTAECEKLQSICIEEAEKYKAQLQEQVDNLTITHENFKLELETSHTEKIDELKKEFESSFSELKNAHESERKTLEESFQAKQEELEKKIAELQSENDSLNEKLKLEEQKRIAKEKANLKNPQIMYLEQELESLKAVMEIKNEKLHQQDIKLLKMEKLEENHTALVEKWRKLQQENEELKARMDKHMELSRQLSTEQAVLQESLEKESKVNKRLSMENEELLWKLHNGDLCSPRKLSPSTPPMPFQSPRNSGSFSSPTVSPR</sequence>
<dbReference type="GO" id="GO:0008017">
    <property type="term" value="F:microtubule binding"/>
    <property type="evidence" value="ECO:0007669"/>
    <property type="project" value="TreeGrafter"/>
</dbReference>
<feature type="region of interest" description="Disordered" evidence="6">
    <location>
        <begin position="1247"/>
        <end position="1279"/>
    </location>
</feature>
<comment type="subcellular location">
    <subcellularLocation>
        <location evidence="1">Nucleus</location>
    </subcellularLocation>
</comment>
<feature type="compositionally biased region" description="Low complexity" evidence="6">
    <location>
        <begin position="765"/>
        <end position="783"/>
    </location>
</feature>
<feature type="region of interest" description="Disordered" evidence="6">
    <location>
        <begin position="695"/>
        <end position="717"/>
    </location>
</feature>
<name>A0AA97JW61_EUBMA</name>
<dbReference type="PANTHER" id="PTHR24200">
    <property type="entry name" value="TOUCAN, ISOFORM A"/>
    <property type="match status" value="1"/>
</dbReference>